<dbReference type="KEGG" id="add:HUW48_05040"/>
<evidence type="ECO:0008006" key="3">
    <source>
        <dbReference type="Google" id="ProtNLM"/>
    </source>
</evidence>
<proteinExistence type="predicted"/>
<dbReference type="EMBL" id="CP055153">
    <property type="protein sequence ID" value="QMU27442.1"/>
    <property type="molecule type" value="Genomic_DNA"/>
</dbReference>
<dbReference type="RefSeq" id="WP_182414637.1">
    <property type="nucleotide sequence ID" value="NZ_CP055153.1"/>
</dbReference>
<evidence type="ECO:0000313" key="1">
    <source>
        <dbReference type="EMBL" id="QMU27442.1"/>
    </source>
</evidence>
<name>A0A7L7L3Q2_9BACT</name>
<reference evidence="1 2" key="1">
    <citation type="submission" date="2020-06" db="EMBL/GenBank/DDBJ databases">
        <authorList>
            <person name="Hwang Y.J."/>
        </authorList>
    </citation>
    <scope>NUCLEOTIDE SEQUENCE [LARGE SCALE GENOMIC DNA]</scope>
    <source>
        <strain evidence="1 2">KUDC8001</strain>
    </source>
</reference>
<organism evidence="1 2">
    <name type="scientific">Adhaeribacter radiodurans</name>
    <dbReference type="NCBI Taxonomy" id="2745197"/>
    <lineage>
        <taxon>Bacteria</taxon>
        <taxon>Pseudomonadati</taxon>
        <taxon>Bacteroidota</taxon>
        <taxon>Cytophagia</taxon>
        <taxon>Cytophagales</taxon>
        <taxon>Hymenobacteraceae</taxon>
        <taxon>Adhaeribacter</taxon>
    </lineage>
</organism>
<accession>A0A7L7L3Q2</accession>
<dbReference type="AlphaFoldDB" id="A0A7L7L3Q2"/>
<reference evidence="1 2" key="2">
    <citation type="submission" date="2020-08" db="EMBL/GenBank/DDBJ databases">
        <title>Adhaeribacter dokdonensis sp. nov., isolated from the rhizosphere of Elymus tsukushiensis, a plant native to the Dokdo Islands, Republic of Korea.</title>
        <authorList>
            <person name="Ghim S.Y."/>
        </authorList>
    </citation>
    <scope>NUCLEOTIDE SEQUENCE [LARGE SCALE GENOMIC DNA]</scope>
    <source>
        <strain evidence="1 2">KUDC8001</strain>
    </source>
</reference>
<keyword evidence="2" id="KW-1185">Reference proteome</keyword>
<evidence type="ECO:0000313" key="2">
    <source>
        <dbReference type="Proteomes" id="UP000514509"/>
    </source>
</evidence>
<sequence>MRFLVNFRANRFSDGKSKHDYFQQMLTKCFTWGLRPDCESADSWYASLQNLKFLRKQEVGFLAGLKANRLVSGQPGRYEQVAASFNNTLSSSKTCFICNTSWC</sequence>
<gene>
    <name evidence="1" type="ORF">HUW48_05040</name>
</gene>
<dbReference type="Proteomes" id="UP000514509">
    <property type="component" value="Chromosome"/>
</dbReference>
<protein>
    <recommendedName>
        <fullName evidence="3">Transposase</fullName>
    </recommendedName>
</protein>